<dbReference type="EMBL" id="CM004394">
    <property type="protein sequence ID" value="KAG8648996.1"/>
    <property type="molecule type" value="Genomic_DNA"/>
</dbReference>
<evidence type="ECO:0000313" key="2">
    <source>
        <dbReference type="Proteomes" id="UP000091857"/>
    </source>
</evidence>
<name>A0ACB7H9Y9_MANES</name>
<dbReference type="Proteomes" id="UP000091857">
    <property type="component" value="Chromosome 8"/>
</dbReference>
<sequence>MASNKERIENLEAAVETLNDTMGKLQTTVSNLDKGLSSKLQQIEAAITRFSDIAVSNKEGVNSVGDHSQTRSNKEESREGGKPIFASKLAKIEFPKFYGDDPTEWMTKVDQFFDYQKTDPSEKVYLASYHLQGEANQWWRWLQRTYREEDKEVTWEVFVEELWSRFGPTDCDDFDESLSKIRQVGSLRDYQREFERLGNKVKGWTQKALVGTFMGGLKTEISDGIQMFKPKTLKDAINYARMRDEQLQRQKKPFRTFSSSNPLSPTKDKATPPVKRLSWEEMQKRRSAGLCFNCDAKFTPGHRCAKPQLLLLDGGTEDDDDEGEDELEISLHALNGWSTAQTMRVWITMGSTVMIALIDSGSTHNFINEKLAESLKLPATQIKCS</sequence>
<protein>
    <submittedName>
        <fullName evidence="1">Uncharacterized protein</fullName>
    </submittedName>
</protein>
<gene>
    <name evidence="1" type="ORF">MANES_08G059801v8</name>
</gene>
<proteinExistence type="predicted"/>
<organism evidence="1 2">
    <name type="scientific">Manihot esculenta</name>
    <name type="common">Cassava</name>
    <name type="synonym">Jatropha manihot</name>
    <dbReference type="NCBI Taxonomy" id="3983"/>
    <lineage>
        <taxon>Eukaryota</taxon>
        <taxon>Viridiplantae</taxon>
        <taxon>Streptophyta</taxon>
        <taxon>Embryophyta</taxon>
        <taxon>Tracheophyta</taxon>
        <taxon>Spermatophyta</taxon>
        <taxon>Magnoliopsida</taxon>
        <taxon>eudicotyledons</taxon>
        <taxon>Gunneridae</taxon>
        <taxon>Pentapetalae</taxon>
        <taxon>rosids</taxon>
        <taxon>fabids</taxon>
        <taxon>Malpighiales</taxon>
        <taxon>Euphorbiaceae</taxon>
        <taxon>Crotonoideae</taxon>
        <taxon>Manihoteae</taxon>
        <taxon>Manihot</taxon>
    </lineage>
</organism>
<comment type="caution">
    <text evidence="1">The sequence shown here is derived from an EMBL/GenBank/DDBJ whole genome shotgun (WGS) entry which is preliminary data.</text>
</comment>
<evidence type="ECO:0000313" key="1">
    <source>
        <dbReference type="EMBL" id="KAG8648996.1"/>
    </source>
</evidence>
<reference evidence="2" key="1">
    <citation type="journal article" date="2016" name="Nat. Biotechnol.">
        <title>Sequencing wild and cultivated cassava and related species reveals extensive interspecific hybridization and genetic diversity.</title>
        <authorList>
            <person name="Bredeson J.V."/>
            <person name="Lyons J.B."/>
            <person name="Prochnik S.E."/>
            <person name="Wu G.A."/>
            <person name="Ha C.M."/>
            <person name="Edsinger-Gonzales E."/>
            <person name="Grimwood J."/>
            <person name="Schmutz J."/>
            <person name="Rabbi I.Y."/>
            <person name="Egesi C."/>
            <person name="Nauluvula P."/>
            <person name="Lebot V."/>
            <person name="Ndunguru J."/>
            <person name="Mkamilo G."/>
            <person name="Bart R.S."/>
            <person name="Setter T.L."/>
            <person name="Gleadow R.M."/>
            <person name="Kulakow P."/>
            <person name="Ferguson M.E."/>
            <person name="Rounsley S."/>
            <person name="Rokhsar D.S."/>
        </authorList>
    </citation>
    <scope>NUCLEOTIDE SEQUENCE [LARGE SCALE GENOMIC DNA]</scope>
    <source>
        <strain evidence="2">cv. AM560-2</strain>
    </source>
</reference>
<keyword evidence="2" id="KW-1185">Reference proteome</keyword>
<accession>A0ACB7H9Y9</accession>